<reference evidence="2 3" key="1">
    <citation type="journal article" date="2018" name="Mol. Biol. Evol.">
        <title>Broad Genomic Sampling Reveals a Smut Pathogenic Ancestry of the Fungal Clade Ustilaginomycotina.</title>
        <authorList>
            <person name="Kijpornyongpan T."/>
            <person name="Mondo S.J."/>
            <person name="Barry K."/>
            <person name="Sandor L."/>
            <person name="Lee J."/>
            <person name="Lipzen A."/>
            <person name="Pangilinan J."/>
            <person name="LaButti K."/>
            <person name="Hainaut M."/>
            <person name="Henrissat B."/>
            <person name="Grigoriev I.V."/>
            <person name="Spatafora J.W."/>
            <person name="Aime M.C."/>
        </authorList>
    </citation>
    <scope>NUCLEOTIDE SEQUENCE [LARGE SCALE GENOMIC DNA]</scope>
    <source>
        <strain evidence="2 3">MCA 4658</strain>
    </source>
</reference>
<accession>A0A316WCI9</accession>
<protein>
    <submittedName>
        <fullName evidence="2">Uncharacterized protein</fullName>
    </submittedName>
</protein>
<feature type="region of interest" description="Disordered" evidence="1">
    <location>
        <begin position="1"/>
        <end position="28"/>
    </location>
</feature>
<evidence type="ECO:0000313" key="2">
    <source>
        <dbReference type="EMBL" id="PWN45583.1"/>
    </source>
</evidence>
<keyword evidence="3" id="KW-1185">Reference proteome</keyword>
<dbReference type="AlphaFoldDB" id="A0A316WCI9"/>
<dbReference type="InParanoid" id="A0A316WCI9"/>
<sequence>MDLVSRGHPSGGRVDGECAGRTSGQSNGITASGVCSLRRRQDCSAQAGRHEYRVASFRVPCWSWSAYTLWGPCTESCEWEVDRLHPSILLPLLLSRHRSWSEKGKLRPSLVGCASTPTSTLRSSNLYVDLMAVLRPVQDGHQAPLPFSLAPHK</sequence>
<evidence type="ECO:0000256" key="1">
    <source>
        <dbReference type="SAM" id="MobiDB-lite"/>
    </source>
</evidence>
<dbReference type="EMBL" id="KZ819354">
    <property type="protein sequence ID" value="PWN45583.1"/>
    <property type="molecule type" value="Genomic_DNA"/>
</dbReference>
<dbReference type="RefSeq" id="XP_025372743.1">
    <property type="nucleotide sequence ID" value="XM_025510548.1"/>
</dbReference>
<gene>
    <name evidence="2" type="ORF">IE81DRAFT_162389</name>
</gene>
<dbReference type="Proteomes" id="UP000245783">
    <property type="component" value="Unassembled WGS sequence"/>
</dbReference>
<name>A0A316WCI9_9BASI</name>
<proteinExistence type="predicted"/>
<dbReference type="GeneID" id="37032418"/>
<organism evidence="2 3">
    <name type="scientific">Ceraceosorus guamensis</name>
    <dbReference type="NCBI Taxonomy" id="1522189"/>
    <lineage>
        <taxon>Eukaryota</taxon>
        <taxon>Fungi</taxon>
        <taxon>Dikarya</taxon>
        <taxon>Basidiomycota</taxon>
        <taxon>Ustilaginomycotina</taxon>
        <taxon>Exobasidiomycetes</taxon>
        <taxon>Ceraceosorales</taxon>
        <taxon>Ceraceosoraceae</taxon>
        <taxon>Ceraceosorus</taxon>
    </lineage>
</organism>
<evidence type="ECO:0000313" key="3">
    <source>
        <dbReference type="Proteomes" id="UP000245783"/>
    </source>
</evidence>